<comment type="similarity">
    <text evidence="1">In the C-terminal section; belongs to the class-I pyridoxal-phosphate-dependent aminotransferase family.</text>
</comment>
<proteinExistence type="inferred from homology"/>
<dbReference type="GO" id="GO:0030170">
    <property type="term" value="F:pyridoxal phosphate binding"/>
    <property type="evidence" value="ECO:0007669"/>
    <property type="project" value="InterPro"/>
</dbReference>
<dbReference type="CDD" id="cd07377">
    <property type="entry name" value="WHTH_GntR"/>
    <property type="match status" value="1"/>
</dbReference>
<evidence type="ECO:0000256" key="7">
    <source>
        <dbReference type="ARBA" id="ARBA00023163"/>
    </source>
</evidence>
<dbReference type="InterPro" id="IPR036390">
    <property type="entry name" value="WH_DNA-bd_sf"/>
</dbReference>
<dbReference type="GO" id="GO:0008483">
    <property type="term" value="F:transaminase activity"/>
    <property type="evidence" value="ECO:0007669"/>
    <property type="project" value="UniProtKB-KW"/>
</dbReference>
<comment type="caution">
    <text evidence="9">The sequence shown here is derived from an EMBL/GenBank/DDBJ whole genome shotgun (WGS) entry which is preliminary data.</text>
</comment>
<evidence type="ECO:0000259" key="8">
    <source>
        <dbReference type="PROSITE" id="PS50949"/>
    </source>
</evidence>
<keyword evidence="4" id="KW-0663">Pyridoxal phosphate</keyword>
<dbReference type="InterPro" id="IPR036388">
    <property type="entry name" value="WH-like_DNA-bd_sf"/>
</dbReference>
<dbReference type="Gene3D" id="3.40.640.10">
    <property type="entry name" value="Type I PLP-dependent aspartate aminotransferase-like (Major domain)"/>
    <property type="match status" value="1"/>
</dbReference>
<dbReference type="Gene3D" id="3.90.1150.10">
    <property type="entry name" value="Aspartate Aminotransferase, domain 1"/>
    <property type="match status" value="1"/>
</dbReference>
<evidence type="ECO:0000256" key="1">
    <source>
        <dbReference type="ARBA" id="ARBA00005384"/>
    </source>
</evidence>
<evidence type="ECO:0000256" key="2">
    <source>
        <dbReference type="ARBA" id="ARBA00022576"/>
    </source>
</evidence>
<evidence type="ECO:0000313" key="9">
    <source>
        <dbReference type="EMBL" id="OMQ24440.1"/>
    </source>
</evidence>
<dbReference type="OrthoDB" id="9804020at2"/>
<dbReference type="AlphaFoldDB" id="A0A1S8CMH7"/>
<dbReference type="EMBL" id="MOXD01000003">
    <property type="protein sequence ID" value="OMQ24440.1"/>
    <property type="molecule type" value="Genomic_DNA"/>
</dbReference>
<dbReference type="FunFam" id="3.40.640.10:FF:000023">
    <property type="entry name" value="Transcriptional regulator, GntR family"/>
    <property type="match status" value="1"/>
</dbReference>
<gene>
    <name evidence="9" type="ORF">BMI79_06275</name>
</gene>
<dbReference type="SMART" id="SM00345">
    <property type="entry name" value="HTH_GNTR"/>
    <property type="match status" value="1"/>
</dbReference>
<reference evidence="9 10" key="1">
    <citation type="submission" date="2016-11" db="EMBL/GenBank/DDBJ databases">
        <title>Rahnella oryzae sp. nov., isolated from rice root.</title>
        <authorList>
            <person name="Zhang X.-X."/>
            <person name="Zhang J."/>
        </authorList>
    </citation>
    <scope>NUCLEOTIDE SEQUENCE [LARGE SCALE GENOMIC DNA]</scope>
    <source>
        <strain evidence="9 10">J11-6</strain>
    </source>
</reference>
<feature type="domain" description="HTH gntR-type" evidence="8">
    <location>
        <begin position="1"/>
        <end position="69"/>
    </location>
</feature>
<dbReference type="InterPro" id="IPR015421">
    <property type="entry name" value="PyrdxlP-dep_Trfase_major"/>
</dbReference>
<dbReference type="SUPFAM" id="SSF46785">
    <property type="entry name" value="Winged helix' DNA-binding domain"/>
    <property type="match status" value="1"/>
</dbReference>
<organism evidence="9 10">
    <name type="scientific">Serratia oryzae</name>
    <dbReference type="NCBI Taxonomy" id="2034155"/>
    <lineage>
        <taxon>Bacteria</taxon>
        <taxon>Pseudomonadati</taxon>
        <taxon>Pseudomonadota</taxon>
        <taxon>Gammaproteobacteria</taxon>
        <taxon>Enterobacterales</taxon>
        <taxon>Yersiniaceae</taxon>
        <taxon>Serratia</taxon>
    </lineage>
</organism>
<keyword evidence="10" id="KW-1185">Reference proteome</keyword>
<dbReference type="InterPro" id="IPR051446">
    <property type="entry name" value="HTH_trans_reg/aminotransferase"/>
</dbReference>
<keyword evidence="3" id="KW-0808">Transferase</keyword>
<dbReference type="InterPro" id="IPR004839">
    <property type="entry name" value="Aminotransferase_I/II_large"/>
</dbReference>
<sequence>MTRYELLAQQIREQIQNRVWRAGDKLPSLRESGKRAGLSLMTVVQSYQLLESQGWIVARPQSGYYVAARPQPLPQPMRKEKLLLSEQVDINAFIFEVLQACKDPDIVPFGSAFPDATLFMQPKLARALSSVARKFTPHSSLANLPPGNDALRRHIAQRYALSGMQVAPDEIVITAGAMESLSLSLQAVTQPGDYVAIESPAFYGALQALERLRLKAVAIATHPQDGIDLDALQHALEQYPIKACWLMTHFQNPQGATMPQENKQRLVTLLRERQISLIEDDVYGELYFSAEQPLPAKALDSGGQILHCSSFSKCLAPGFRVGWVAAGRYAQQIQRLQLMSTVSTSVPTQMAIADYLLHGGYDTHLRRLRRLLAQRQSAMRQAIAHHFPSTVKVSQPDGGYFLWLELDPALSAMVLYQRALAEGVSIAPGRMFTTGNHFNHCFRLNASFEWCDKFETAIKTLARLIRELEPVG</sequence>
<dbReference type="SUPFAM" id="SSF53383">
    <property type="entry name" value="PLP-dependent transferases"/>
    <property type="match status" value="1"/>
</dbReference>
<dbReference type="InterPro" id="IPR015422">
    <property type="entry name" value="PyrdxlP-dep_Trfase_small"/>
</dbReference>
<keyword evidence="6" id="KW-0238">DNA-binding</keyword>
<keyword evidence="7" id="KW-0804">Transcription</keyword>
<dbReference type="InterPro" id="IPR015424">
    <property type="entry name" value="PyrdxlP-dep_Trfase"/>
</dbReference>
<evidence type="ECO:0000256" key="4">
    <source>
        <dbReference type="ARBA" id="ARBA00022898"/>
    </source>
</evidence>
<protein>
    <submittedName>
        <fullName evidence="9">GntR family transcriptional regulator</fullName>
    </submittedName>
</protein>
<dbReference type="STRING" id="2034155.BMI79_06275"/>
<dbReference type="CDD" id="cd00609">
    <property type="entry name" value="AAT_like"/>
    <property type="match status" value="1"/>
</dbReference>
<name>A0A1S8CMH7_9GAMM</name>
<dbReference type="Pfam" id="PF00155">
    <property type="entry name" value="Aminotran_1_2"/>
    <property type="match status" value="1"/>
</dbReference>
<dbReference type="PANTHER" id="PTHR46577:SF2">
    <property type="entry name" value="TRANSCRIPTIONAL REGULATORY PROTEIN"/>
    <property type="match status" value="1"/>
</dbReference>
<dbReference type="Pfam" id="PF00392">
    <property type="entry name" value="GntR"/>
    <property type="match status" value="1"/>
</dbReference>
<evidence type="ECO:0000256" key="5">
    <source>
        <dbReference type="ARBA" id="ARBA00023015"/>
    </source>
</evidence>
<evidence type="ECO:0000256" key="3">
    <source>
        <dbReference type="ARBA" id="ARBA00022679"/>
    </source>
</evidence>
<dbReference type="GO" id="GO:0003677">
    <property type="term" value="F:DNA binding"/>
    <property type="evidence" value="ECO:0007669"/>
    <property type="project" value="UniProtKB-KW"/>
</dbReference>
<dbReference type="Gene3D" id="1.10.10.10">
    <property type="entry name" value="Winged helix-like DNA-binding domain superfamily/Winged helix DNA-binding domain"/>
    <property type="match status" value="1"/>
</dbReference>
<keyword evidence="2" id="KW-0032">Aminotransferase</keyword>
<evidence type="ECO:0000313" key="10">
    <source>
        <dbReference type="Proteomes" id="UP000216021"/>
    </source>
</evidence>
<evidence type="ECO:0000256" key="6">
    <source>
        <dbReference type="ARBA" id="ARBA00023125"/>
    </source>
</evidence>
<keyword evidence="5" id="KW-0805">Transcription regulation</keyword>
<dbReference type="GO" id="GO:0003700">
    <property type="term" value="F:DNA-binding transcription factor activity"/>
    <property type="evidence" value="ECO:0007669"/>
    <property type="project" value="InterPro"/>
</dbReference>
<accession>A0A1S8CMH7</accession>
<dbReference type="Proteomes" id="UP000216021">
    <property type="component" value="Unassembled WGS sequence"/>
</dbReference>
<dbReference type="PROSITE" id="PS50949">
    <property type="entry name" value="HTH_GNTR"/>
    <property type="match status" value="1"/>
</dbReference>
<dbReference type="InterPro" id="IPR000524">
    <property type="entry name" value="Tscrpt_reg_HTH_GntR"/>
</dbReference>
<dbReference type="RefSeq" id="WP_076941324.1">
    <property type="nucleotide sequence ID" value="NZ_MOXD01000003.1"/>
</dbReference>
<dbReference type="PANTHER" id="PTHR46577">
    <property type="entry name" value="HTH-TYPE TRANSCRIPTIONAL REGULATORY PROTEIN GABR"/>
    <property type="match status" value="1"/>
</dbReference>